<protein>
    <recommendedName>
        <fullName evidence="1">Ubiquitin-like domain-containing protein</fullName>
    </recommendedName>
</protein>
<dbReference type="FunFam" id="3.10.20.90:FF:000222">
    <property type="entry name" value="Polyubiquitin 5"/>
    <property type="match status" value="1"/>
</dbReference>
<dbReference type="SMR" id="Q54V68"/>
<dbReference type="AlphaFoldDB" id="Q54V68"/>
<proteinExistence type="predicted"/>
<dbReference type="FunCoup" id="Q54V68">
    <property type="interactions" value="2"/>
</dbReference>
<dbReference type="SUPFAM" id="SSF54236">
    <property type="entry name" value="Ubiquitin-like"/>
    <property type="match status" value="1"/>
</dbReference>
<dbReference type="HOGENOM" id="CLU_051234_1_0_1"/>
<dbReference type="PhylomeDB" id="Q54V68"/>
<comment type="caution">
    <text evidence="2">The sequence shown here is derived from an EMBL/GenBank/DDBJ whole genome shotgun (WGS) entry which is preliminary data.</text>
</comment>
<evidence type="ECO:0000313" key="2">
    <source>
        <dbReference type="EMBL" id="EAL67094.1"/>
    </source>
</evidence>
<dbReference type="Pfam" id="PF00240">
    <property type="entry name" value="ubiquitin"/>
    <property type="match status" value="1"/>
</dbReference>
<dbReference type="SMART" id="SM00213">
    <property type="entry name" value="UBQ"/>
    <property type="match status" value="1"/>
</dbReference>
<dbReference type="InterPro" id="IPR029071">
    <property type="entry name" value="Ubiquitin-like_domsf"/>
</dbReference>
<dbReference type="GlyGen" id="Q54V68">
    <property type="glycosylation" value="1 site"/>
</dbReference>
<dbReference type="PRINTS" id="PR00348">
    <property type="entry name" value="UBIQUITIN"/>
</dbReference>
<name>Q54V68_DICDI</name>
<dbReference type="InParanoid" id="Q54V68"/>
<feature type="domain" description="Ubiquitin-like" evidence="1">
    <location>
        <begin position="68"/>
        <end position="141"/>
    </location>
</feature>
<accession>Q54V68</accession>
<dbReference type="PANTHER" id="PTHR36649">
    <property type="entry name" value="UBIQUITIN-LIKE DOMAIN-CONTAINING PROTEIN"/>
    <property type="match status" value="1"/>
</dbReference>
<dbReference type="Gene3D" id="3.10.20.90">
    <property type="entry name" value="Phosphatidylinositol 3-kinase Catalytic Subunit, Chain A, domain 1"/>
    <property type="match status" value="1"/>
</dbReference>
<dbReference type="GeneID" id="8622621"/>
<dbReference type="Gene3D" id="3.90.175.10">
    <property type="entry name" value="Diphtheria Toxin, domain 1"/>
    <property type="match status" value="1"/>
</dbReference>
<dbReference type="PANTHER" id="PTHR36649:SF29">
    <property type="entry name" value="PARP CATALYTIC DOMAIN-CONTAINING PROTEIN-RELATED"/>
    <property type="match status" value="1"/>
</dbReference>
<dbReference type="Proteomes" id="UP000002195">
    <property type="component" value="Unassembled WGS sequence"/>
</dbReference>
<dbReference type="PaxDb" id="44689-DDB0238751"/>
<evidence type="ECO:0000313" key="3">
    <source>
        <dbReference type="Proteomes" id="UP000002195"/>
    </source>
</evidence>
<dbReference type="InterPro" id="IPR000626">
    <property type="entry name" value="Ubiquitin-like_dom"/>
</dbReference>
<dbReference type="STRING" id="44689.Q54V68"/>
<sequence>MDQKLVYLGLSSMSGVKFSEIVEEDNIESSVDILKAHELSLSSGFVGNLFAQSSVFGGNIFAQSPDIIYVKTLSGKTIDFPFQSSMLIETLKSMIFKNQGILEDQQRLLYAGKQLEDGRSLFEYNIQKESTLHLVLRLRGGNSQALQIDPKYFSPSFNYDFTNIIDVNKFFRGGEEYVRPCGWMRYALNVTNLIDKDGDKWLGCNNTDGEWPVSYHGTGKHESKSIAEKGYDLSKGKRFLYGRGVYSTPSIKCAEAYATSFIHEGSTYRVVFQNRVNPKTLIKIPKSQTNFEEYWISPKDEDIRPYSICIKKIN</sequence>
<dbReference type="SUPFAM" id="SSF56399">
    <property type="entry name" value="ADP-ribosylation"/>
    <property type="match status" value="1"/>
</dbReference>
<dbReference type="eggNOG" id="KOG0001">
    <property type="taxonomic scope" value="Eukaryota"/>
</dbReference>
<dbReference type="VEuPathDB" id="AmoebaDB:DDB_G0280585"/>
<dbReference type="RefSeq" id="XP_641063.1">
    <property type="nucleotide sequence ID" value="XM_635971.1"/>
</dbReference>
<evidence type="ECO:0000259" key="1">
    <source>
        <dbReference type="PROSITE" id="PS50053"/>
    </source>
</evidence>
<dbReference type="OMA" id="FTHINDR"/>
<reference evidence="2 3" key="1">
    <citation type="journal article" date="2005" name="Nature">
        <title>The genome of the social amoeba Dictyostelium discoideum.</title>
        <authorList>
            <consortium name="The Dictyostelium discoideum Sequencing Consortium"/>
            <person name="Eichinger L."/>
            <person name="Pachebat J.A."/>
            <person name="Glockner G."/>
            <person name="Rajandream M.A."/>
            <person name="Sucgang R."/>
            <person name="Berriman M."/>
            <person name="Song J."/>
            <person name="Olsen R."/>
            <person name="Szafranski K."/>
            <person name="Xu Q."/>
            <person name="Tunggal B."/>
            <person name="Kummerfeld S."/>
            <person name="Madera M."/>
            <person name="Konfortov B.A."/>
            <person name="Rivero F."/>
            <person name="Bankier A.T."/>
            <person name="Lehmann R."/>
            <person name="Hamlin N."/>
            <person name="Davies R."/>
            <person name="Gaudet P."/>
            <person name="Fey P."/>
            <person name="Pilcher K."/>
            <person name="Chen G."/>
            <person name="Saunders D."/>
            <person name="Sodergren E."/>
            <person name="Davis P."/>
            <person name="Kerhornou A."/>
            <person name="Nie X."/>
            <person name="Hall N."/>
            <person name="Anjard C."/>
            <person name="Hemphill L."/>
            <person name="Bason N."/>
            <person name="Farbrother P."/>
            <person name="Desany B."/>
            <person name="Just E."/>
            <person name="Morio T."/>
            <person name="Rost R."/>
            <person name="Churcher C."/>
            <person name="Cooper J."/>
            <person name="Haydock S."/>
            <person name="van Driessche N."/>
            <person name="Cronin A."/>
            <person name="Goodhead I."/>
            <person name="Muzny D."/>
            <person name="Mourier T."/>
            <person name="Pain A."/>
            <person name="Lu M."/>
            <person name="Harper D."/>
            <person name="Lindsay R."/>
            <person name="Hauser H."/>
            <person name="James K."/>
            <person name="Quiles M."/>
            <person name="Madan Babu M."/>
            <person name="Saito T."/>
            <person name="Buchrieser C."/>
            <person name="Wardroper A."/>
            <person name="Felder M."/>
            <person name="Thangavelu M."/>
            <person name="Johnson D."/>
            <person name="Knights A."/>
            <person name="Loulseged H."/>
            <person name="Mungall K."/>
            <person name="Oliver K."/>
            <person name="Price C."/>
            <person name="Quail M.A."/>
            <person name="Urushihara H."/>
            <person name="Hernandez J."/>
            <person name="Rabbinowitsch E."/>
            <person name="Steffen D."/>
            <person name="Sanders M."/>
            <person name="Ma J."/>
            <person name="Kohara Y."/>
            <person name="Sharp S."/>
            <person name="Simmonds M."/>
            <person name="Spiegler S."/>
            <person name="Tivey A."/>
            <person name="Sugano S."/>
            <person name="White B."/>
            <person name="Walker D."/>
            <person name="Woodward J."/>
            <person name="Winckler T."/>
            <person name="Tanaka Y."/>
            <person name="Shaulsky G."/>
            <person name="Schleicher M."/>
            <person name="Weinstock G."/>
            <person name="Rosenthal A."/>
            <person name="Cox E.C."/>
            <person name="Chisholm R.L."/>
            <person name="Gibbs R."/>
            <person name="Loomis W.F."/>
            <person name="Platzer M."/>
            <person name="Kay R.R."/>
            <person name="Williams J."/>
            <person name="Dear P.H."/>
            <person name="Noegel A.A."/>
            <person name="Barrell B."/>
            <person name="Kuspa A."/>
        </authorList>
    </citation>
    <scope>NUCLEOTIDE SEQUENCE [LARGE SCALE GENOMIC DNA]</scope>
    <source>
        <strain evidence="2 3">AX4</strain>
    </source>
</reference>
<keyword evidence="3" id="KW-1185">Reference proteome</keyword>
<dbReference type="EMBL" id="AAFI02000037">
    <property type="protein sequence ID" value="EAL67094.1"/>
    <property type="molecule type" value="Genomic_DNA"/>
</dbReference>
<dbReference type="dictyBase" id="DDB_G0280585">
    <property type="gene designation" value="ubqK"/>
</dbReference>
<gene>
    <name evidence="2" type="primary">ubqK</name>
    <name evidence="2" type="ORF">DDB_G0280585</name>
</gene>
<dbReference type="InterPro" id="IPR019956">
    <property type="entry name" value="Ubiquitin_dom"/>
</dbReference>
<organism evidence="2 3">
    <name type="scientific">Dictyostelium discoideum</name>
    <name type="common">Social amoeba</name>
    <dbReference type="NCBI Taxonomy" id="44689"/>
    <lineage>
        <taxon>Eukaryota</taxon>
        <taxon>Amoebozoa</taxon>
        <taxon>Evosea</taxon>
        <taxon>Eumycetozoa</taxon>
        <taxon>Dictyostelia</taxon>
        <taxon>Dictyosteliales</taxon>
        <taxon>Dictyosteliaceae</taxon>
        <taxon>Dictyostelium</taxon>
    </lineage>
</organism>
<dbReference type="KEGG" id="ddi:DDB_G0280585"/>
<dbReference type="PROSITE" id="PS50053">
    <property type="entry name" value="UBIQUITIN_2"/>
    <property type="match status" value="1"/>
</dbReference>